<proteinExistence type="predicted"/>
<gene>
    <name evidence="1" type="ordered locus">Niako_2872</name>
</gene>
<name>G8TAM5_NIAKG</name>
<dbReference type="eggNOG" id="COG3209">
    <property type="taxonomic scope" value="Bacteria"/>
</dbReference>
<dbReference type="NCBIfam" id="TIGR01643">
    <property type="entry name" value="YD_repeat_2x"/>
    <property type="match status" value="1"/>
</dbReference>
<accession>G8TAM5</accession>
<evidence type="ECO:0000313" key="1">
    <source>
        <dbReference type="EMBL" id="AEV99205.1"/>
    </source>
</evidence>
<organism evidence="1 2">
    <name type="scientific">Niastella koreensis (strain DSM 17620 / KACC 11465 / NBRC 106392 / GR20-10)</name>
    <dbReference type="NCBI Taxonomy" id="700598"/>
    <lineage>
        <taxon>Bacteria</taxon>
        <taxon>Pseudomonadati</taxon>
        <taxon>Bacteroidota</taxon>
        <taxon>Chitinophagia</taxon>
        <taxon>Chitinophagales</taxon>
        <taxon>Chitinophagaceae</taxon>
        <taxon>Niastella</taxon>
    </lineage>
</organism>
<dbReference type="STRING" id="700598.Niako_2872"/>
<dbReference type="Proteomes" id="UP000005438">
    <property type="component" value="Chromosome"/>
</dbReference>
<sequence>MGDVAKERVAYDGNGNIQKYLRKSMQGGVMDSLNYYYYANTNRLNFITDNVPTNGYDGGPDHNIIDIDGQADNNYVYDDIGNLIADKAENITDIKWNVYGKIDEITRTATASAPANNIKYSYDASGNRISQVVTSGGTKHYTWYVRDAQGNMLSTYTADGNDPDLANLQLNQEEKFLYGSSRLGLITVKESVDGGPDNLQFYYDGRTFTLGRGRKQYELTNHLGNVLATISDRKFGVSSAGSSLIDHYEPDIITAQDYYPFGMISREALPNSGVAYKFGFNGQLMNNDVKGGLGNSYTAQFWEYDSRIGRRWNLDPSPSIGTSQYSAFMNNPIRLIDPLGDTAIVGSATDDNVKVGNTEYKKEDLVNKFIQDWSKISGLNLSVNKETGQIQNNGVVTNKGISMKARKEILDLLSFSDNILIDFSSSSSQTLVDGGALDNKIVVLNPGEVEANIKGTSVGMNNKTFGYGMMGLHELWHTTFHNSMSHSQETVSTYGVIDASDKFGNEIRAELTKATGTQWGQRLSYAVPFVNGKSYHPLTSQAKTALKPVFDQMIKVLQAKQLWISSGYNPQYYPEFQKELKTLNSMKLPTAGVVAPQMLPGTTPPY</sequence>
<protein>
    <submittedName>
        <fullName evidence="1">YD repeat protein</fullName>
    </submittedName>
</protein>
<reference evidence="1 2" key="1">
    <citation type="submission" date="2011-12" db="EMBL/GenBank/DDBJ databases">
        <title>The complete genome of Niastella koreensis GR20-10.</title>
        <authorList>
            <consortium name="US DOE Joint Genome Institute (JGI-PGF)"/>
            <person name="Lucas S."/>
            <person name="Han J."/>
            <person name="Lapidus A."/>
            <person name="Bruce D."/>
            <person name="Goodwin L."/>
            <person name="Pitluck S."/>
            <person name="Peters L."/>
            <person name="Kyrpides N."/>
            <person name="Mavromatis K."/>
            <person name="Ivanova N."/>
            <person name="Mikhailova N."/>
            <person name="Davenport K."/>
            <person name="Saunders E."/>
            <person name="Detter J.C."/>
            <person name="Tapia R."/>
            <person name="Han C."/>
            <person name="Land M."/>
            <person name="Hauser L."/>
            <person name="Markowitz V."/>
            <person name="Cheng J.-F."/>
            <person name="Hugenholtz P."/>
            <person name="Woyke T."/>
            <person name="Wu D."/>
            <person name="Tindall B."/>
            <person name="Pomrenke H."/>
            <person name="Brambilla E."/>
            <person name="Klenk H.-P."/>
            <person name="Eisen J.A."/>
        </authorList>
    </citation>
    <scope>NUCLEOTIDE SEQUENCE [LARGE SCALE GENOMIC DNA]</scope>
    <source>
        <strain evidence="2">DSM 17620 / KACC 11465 / NBRC 106392 / GR20-10</strain>
    </source>
</reference>
<dbReference type="HOGENOM" id="CLU_450426_0_0_10"/>
<dbReference type="EMBL" id="CP003178">
    <property type="protein sequence ID" value="AEV99205.1"/>
    <property type="molecule type" value="Genomic_DNA"/>
</dbReference>
<dbReference type="RefSeq" id="WP_014219119.1">
    <property type="nucleotide sequence ID" value="NC_016609.1"/>
</dbReference>
<evidence type="ECO:0000313" key="2">
    <source>
        <dbReference type="Proteomes" id="UP000005438"/>
    </source>
</evidence>
<dbReference type="KEGG" id="nko:Niako_2872"/>
<dbReference type="Gene3D" id="2.180.10.10">
    <property type="entry name" value="RHS repeat-associated core"/>
    <property type="match status" value="1"/>
</dbReference>
<dbReference type="AlphaFoldDB" id="G8TAM5"/>
<dbReference type="InterPro" id="IPR006530">
    <property type="entry name" value="YD"/>
</dbReference>